<feature type="domain" description="NGO1945-like C-terminal" evidence="2">
    <location>
        <begin position="147"/>
        <end position="239"/>
    </location>
</feature>
<evidence type="ECO:0000313" key="3">
    <source>
        <dbReference type="EMBL" id="RVU40511.1"/>
    </source>
</evidence>
<sequence>MSDFQQIQSQFAAAIRDPAQPLLPGVSPERMAVYQELFFNNVLNFVSSAFPVLSTLYREPQWHAKTRLFFQSSNLHSPYFLDIAESFLNWLQQQQLAPEDPPFLLELAHYEWIELYLATAHRQCHQPLLMQTEAQLATSQLAMDELALLLCYQYPVSQISATFRPERPAAPSLLLVYRDLENEIKFMALNQLSASLLQLLINTPGARLAELTTSLQTLAPQLTNQQIGEGALQLLQDLAKKGVIRAFQAA</sequence>
<dbReference type="InterPro" id="IPR044922">
    <property type="entry name" value="DUF2063_N_sf"/>
</dbReference>
<protein>
    <submittedName>
        <fullName evidence="3">DUF2063 domain-containing protein</fullName>
    </submittedName>
</protein>
<dbReference type="Pfam" id="PF22106">
    <property type="entry name" value="NGO1945_C"/>
    <property type="match status" value="1"/>
</dbReference>
<dbReference type="AlphaFoldDB" id="A0A437R1A6"/>
<dbReference type="InterPro" id="IPR018640">
    <property type="entry name" value="DUF2063"/>
</dbReference>
<keyword evidence="4" id="KW-1185">Reference proteome</keyword>
<dbReference type="InterPro" id="IPR054098">
    <property type="entry name" value="NGO1945-like_C"/>
</dbReference>
<name>A0A437R1A6_9GAMM</name>
<dbReference type="EMBL" id="SACS01000004">
    <property type="protein sequence ID" value="RVU40511.1"/>
    <property type="molecule type" value="Genomic_DNA"/>
</dbReference>
<gene>
    <name evidence="3" type="ORF">EOE67_05525</name>
</gene>
<dbReference type="Gene3D" id="3.90.930.50">
    <property type="match status" value="1"/>
</dbReference>
<accession>A0A437R1A6</accession>
<dbReference type="Gene3D" id="1.10.150.690">
    <property type="entry name" value="DUF2063"/>
    <property type="match status" value="1"/>
</dbReference>
<comment type="caution">
    <text evidence="3">The sequence shown here is derived from an EMBL/GenBank/DDBJ whole genome shotgun (WGS) entry which is preliminary data.</text>
</comment>
<proteinExistence type="predicted"/>
<organism evidence="3 4">
    <name type="scientific">Rheinheimera riviphila</name>
    <dbReference type="NCBI Taxonomy" id="1834037"/>
    <lineage>
        <taxon>Bacteria</taxon>
        <taxon>Pseudomonadati</taxon>
        <taxon>Pseudomonadota</taxon>
        <taxon>Gammaproteobacteria</taxon>
        <taxon>Chromatiales</taxon>
        <taxon>Chromatiaceae</taxon>
        <taxon>Rheinheimera</taxon>
    </lineage>
</organism>
<evidence type="ECO:0000259" key="2">
    <source>
        <dbReference type="Pfam" id="PF22106"/>
    </source>
</evidence>
<dbReference type="Pfam" id="PF09836">
    <property type="entry name" value="DUF2063"/>
    <property type="match status" value="1"/>
</dbReference>
<feature type="domain" description="Putative DNA-binding" evidence="1">
    <location>
        <begin position="6"/>
        <end position="91"/>
    </location>
</feature>
<reference evidence="3 4" key="1">
    <citation type="submission" date="2019-01" db="EMBL/GenBank/DDBJ databases">
        <authorList>
            <person name="Chen W.-M."/>
        </authorList>
    </citation>
    <scope>NUCLEOTIDE SEQUENCE [LARGE SCALE GENOMIC DNA]</scope>
    <source>
        <strain evidence="3 4">KYPC3</strain>
    </source>
</reference>
<dbReference type="RefSeq" id="WP_127698051.1">
    <property type="nucleotide sequence ID" value="NZ_SACS01000004.1"/>
</dbReference>
<dbReference type="OrthoDB" id="4146344at2"/>
<evidence type="ECO:0000313" key="4">
    <source>
        <dbReference type="Proteomes" id="UP000283077"/>
    </source>
</evidence>
<dbReference type="Proteomes" id="UP000283077">
    <property type="component" value="Unassembled WGS sequence"/>
</dbReference>
<evidence type="ECO:0000259" key="1">
    <source>
        <dbReference type="Pfam" id="PF09836"/>
    </source>
</evidence>